<dbReference type="CDD" id="cd09009">
    <property type="entry name" value="PNP-EcPNPII_like"/>
    <property type="match status" value="1"/>
</dbReference>
<keyword evidence="6" id="KW-0808">Transferase</keyword>
<evidence type="ECO:0000313" key="10">
    <source>
        <dbReference type="EMBL" id="SDT89202.1"/>
    </source>
</evidence>
<dbReference type="EMBL" id="LT629792">
    <property type="protein sequence ID" value="SDT89202.1"/>
    <property type="molecule type" value="Genomic_DNA"/>
</dbReference>
<keyword evidence="11" id="KW-1185">Reference proteome</keyword>
<keyword evidence="5" id="KW-0328">Glycosyltransferase</keyword>
<dbReference type="SUPFAM" id="SSF53167">
    <property type="entry name" value="Purine and uridine phosphorylases"/>
    <property type="match status" value="1"/>
</dbReference>
<comment type="pathway">
    <text evidence="2">Purine metabolism; purine nucleoside salvage.</text>
</comment>
<evidence type="ECO:0000256" key="3">
    <source>
        <dbReference type="ARBA" id="ARBA00006751"/>
    </source>
</evidence>
<dbReference type="Proteomes" id="UP000198976">
    <property type="component" value="Chromosome I"/>
</dbReference>
<name>A0ABY0V661_9ACTO</name>
<comment type="catalytic activity">
    <reaction evidence="8">
        <text>a purine 2'-deoxy-D-ribonucleoside + phosphate = a purine nucleobase + 2-deoxy-alpha-D-ribose 1-phosphate</text>
        <dbReference type="Rhea" id="RHEA:36431"/>
        <dbReference type="ChEBI" id="CHEBI:26386"/>
        <dbReference type="ChEBI" id="CHEBI:43474"/>
        <dbReference type="ChEBI" id="CHEBI:57259"/>
        <dbReference type="ChEBI" id="CHEBI:142361"/>
        <dbReference type="EC" id="2.4.2.1"/>
    </reaction>
</comment>
<protein>
    <recommendedName>
        <fullName evidence="4">purine-nucleoside phosphorylase</fullName>
        <ecNumber evidence="4">2.4.2.1</ecNumber>
    </recommendedName>
    <alternativeName>
        <fullName evidence="7">Inosine-guanosine phosphorylase</fullName>
    </alternativeName>
</protein>
<dbReference type="PANTHER" id="PTHR11904">
    <property type="entry name" value="METHYLTHIOADENOSINE/PURINE NUCLEOSIDE PHOSPHORYLASE"/>
    <property type="match status" value="1"/>
</dbReference>
<evidence type="ECO:0000313" key="11">
    <source>
        <dbReference type="Proteomes" id="UP000198976"/>
    </source>
</evidence>
<gene>
    <name evidence="10" type="ORF">SAMN04489714_0621</name>
</gene>
<evidence type="ECO:0000256" key="2">
    <source>
        <dbReference type="ARBA" id="ARBA00005058"/>
    </source>
</evidence>
<dbReference type="PANTHER" id="PTHR11904:SF9">
    <property type="entry name" value="PURINE NUCLEOSIDE PHOSPHORYLASE-RELATED"/>
    <property type="match status" value="1"/>
</dbReference>
<evidence type="ECO:0000256" key="7">
    <source>
        <dbReference type="ARBA" id="ARBA00031036"/>
    </source>
</evidence>
<evidence type="ECO:0000256" key="8">
    <source>
        <dbReference type="ARBA" id="ARBA00048556"/>
    </source>
</evidence>
<dbReference type="Gene3D" id="3.40.50.1580">
    <property type="entry name" value="Nucleoside phosphorylase domain"/>
    <property type="match status" value="1"/>
</dbReference>
<dbReference type="Pfam" id="PF01048">
    <property type="entry name" value="PNP_UDP_1"/>
    <property type="match status" value="1"/>
</dbReference>
<evidence type="ECO:0000256" key="6">
    <source>
        <dbReference type="ARBA" id="ARBA00022679"/>
    </source>
</evidence>
<evidence type="ECO:0000256" key="4">
    <source>
        <dbReference type="ARBA" id="ARBA00011886"/>
    </source>
</evidence>
<feature type="domain" description="Nucleoside phosphorylase" evidence="9">
    <location>
        <begin position="37"/>
        <end position="258"/>
    </location>
</feature>
<reference evidence="10 11" key="1">
    <citation type="submission" date="2016-10" db="EMBL/GenBank/DDBJ databases">
        <authorList>
            <person name="Varghese N."/>
            <person name="Submissions S."/>
        </authorList>
    </citation>
    <scope>NUCLEOTIDE SEQUENCE [LARGE SCALE GENOMIC DNA]</scope>
    <source>
        <strain evidence="10 11">DSM 9169</strain>
    </source>
</reference>
<comment type="function">
    <text evidence="1">The purine nucleoside phosphorylases catalyze the phosphorolytic breakdown of the N-glycosidic bond in the beta-(deoxy)ribonucleoside molecules, with the formation of the corresponding free purine bases and pentose-1-phosphate. Cleaves guanosine, inosine, 2'-deoxyguanosine and 2'-deoxyinosine.</text>
</comment>
<dbReference type="InterPro" id="IPR011268">
    <property type="entry name" value="Purine_phosphorylase"/>
</dbReference>
<evidence type="ECO:0000259" key="9">
    <source>
        <dbReference type="Pfam" id="PF01048"/>
    </source>
</evidence>
<dbReference type="InterPro" id="IPR035994">
    <property type="entry name" value="Nucleoside_phosphorylase_sf"/>
</dbReference>
<dbReference type="InterPro" id="IPR000845">
    <property type="entry name" value="Nucleoside_phosphorylase_d"/>
</dbReference>
<sequence>MSDESIRSVLLDQQAQDGARTIAELSGRDHHDLFVVLGSGLAHALDAVIDAPDSQCRSFALSDIPGVEAPVADGHVNTIHSVRVGALNVLIALGRTHLYEGVSPACVTACSRAAAATGVHTALLCNANGCVRQWQLGDVMAIDDHLNFSGYSPFNGPIFVDVTSVWNRELTDILAQHCQRRGIYACMRGPEYQTLAEGRWLMSTGADCVGMSTVMEAITLHALGVRVCGMSVVSDLSFADAPTHPNAVVEAAAAASTTIESGFRAICSQE</sequence>
<organism evidence="10 11">
    <name type="scientific">Schaalia radingae</name>
    <dbReference type="NCBI Taxonomy" id="131110"/>
    <lineage>
        <taxon>Bacteria</taxon>
        <taxon>Bacillati</taxon>
        <taxon>Actinomycetota</taxon>
        <taxon>Actinomycetes</taxon>
        <taxon>Actinomycetales</taxon>
        <taxon>Actinomycetaceae</taxon>
        <taxon>Schaalia</taxon>
    </lineage>
</organism>
<accession>A0ABY0V661</accession>
<dbReference type="EC" id="2.4.2.1" evidence="4"/>
<evidence type="ECO:0000256" key="5">
    <source>
        <dbReference type="ARBA" id="ARBA00022676"/>
    </source>
</evidence>
<comment type="similarity">
    <text evidence="3">Belongs to the PNP/MTAP phosphorylase family.</text>
</comment>
<proteinExistence type="inferred from homology"/>
<dbReference type="RefSeq" id="WP_092648371.1">
    <property type="nucleotide sequence ID" value="NZ_LT629792.1"/>
</dbReference>
<evidence type="ECO:0000256" key="1">
    <source>
        <dbReference type="ARBA" id="ARBA00002678"/>
    </source>
</evidence>